<proteinExistence type="inferred from homology"/>
<reference evidence="13" key="2">
    <citation type="submission" date="2016-01" db="EMBL/GenBank/DDBJ databases">
        <authorList>
            <person name="Shapiro L."/>
        </authorList>
    </citation>
    <scope>NUCLEOTIDE SEQUENCE [LARGE SCALE GENOMIC DNA]</scope>
    <source>
        <strain evidence="13">MDcuke</strain>
    </source>
</reference>
<evidence type="ECO:0000313" key="11">
    <source>
        <dbReference type="EMBL" id="KKF37970.1"/>
    </source>
</evidence>
<dbReference type="HAMAP" id="MF_04110">
    <property type="entry name" value="ENDOLYSIN_T4"/>
    <property type="match status" value="1"/>
</dbReference>
<reference evidence="8" key="3">
    <citation type="submission" date="2016-01" db="EMBL/GenBank/DDBJ databases">
        <authorList>
            <person name="Oliw E.H."/>
        </authorList>
    </citation>
    <scope>NUCLEOTIDE SEQUENCE [LARGE SCALE GENOMIC DNA]</scope>
    <source>
        <strain evidence="8">MDcuke</strain>
    </source>
</reference>
<dbReference type="EMBL" id="CP013970">
    <property type="protein sequence ID" value="AXF76626.1"/>
    <property type="molecule type" value="Genomic_DNA"/>
</dbReference>
<comment type="catalytic activity">
    <reaction evidence="1 7">
        <text>Hydrolysis of (1-&gt;4)-beta-linkages between N-acetylmuramic acid and N-acetyl-D-glucosamine residues in a peptidoglycan and between N-acetyl-D-glucosamine residues in chitodextrins.</text>
        <dbReference type="EC" id="3.2.1.17"/>
    </reaction>
</comment>
<keyword evidence="5" id="KW-1035">Host cytoplasm</keyword>
<dbReference type="EMBL" id="JXNU01000005">
    <property type="protein sequence ID" value="KKF34337.1"/>
    <property type="molecule type" value="Genomic_DNA"/>
</dbReference>
<dbReference type="EMBL" id="JXNU01000002">
    <property type="protein sequence ID" value="KKF37970.1"/>
    <property type="molecule type" value="Genomic_DNA"/>
</dbReference>
<evidence type="ECO:0000313" key="12">
    <source>
        <dbReference type="Proteomes" id="UP000033924"/>
    </source>
</evidence>
<evidence type="ECO:0000256" key="3">
    <source>
        <dbReference type="ARBA" id="ARBA00022638"/>
    </source>
</evidence>
<evidence type="ECO:0000313" key="9">
    <source>
        <dbReference type="EMBL" id="KKF34337.1"/>
    </source>
</evidence>
<dbReference type="GO" id="GO:0042742">
    <property type="term" value="P:defense response to bacterium"/>
    <property type="evidence" value="ECO:0007669"/>
    <property type="project" value="UniProtKB-KW"/>
</dbReference>
<dbReference type="GO" id="GO:0003796">
    <property type="term" value="F:lysozyme activity"/>
    <property type="evidence" value="ECO:0007669"/>
    <property type="project" value="UniProtKB-EC"/>
</dbReference>
<dbReference type="Proteomes" id="UP000033924">
    <property type="component" value="Unassembled WGS sequence"/>
</dbReference>
<accession>A0A0M2KF17</accession>
<evidence type="ECO:0000313" key="8">
    <source>
        <dbReference type="EMBL" id="AXF76626.1"/>
    </source>
</evidence>
<dbReference type="Pfam" id="PF00959">
    <property type="entry name" value="Phage_lysozyme"/>
    <property type="match status" value="1"/>
</dbReference>
<dbReference type="InterPro" id="IPR023347">
    <property type="entry name" value="Lysozyme_dom_sf"/>
</dbReference>
<evidence type="ECO:0000313" key="10">
    <source>
        <dbReference type="EMBL" id="KKF37053.1"/>
    </source>
</evidence>
<dbReference type="EC" id="3.2.1.17" evidence="7"/>
<dbReference type="RefSeq" id="WP_016193237.1">
    <property type="nucleotide sequence ID" value="NZ_CP013970.1"/>
</dbReference>
<dbReference type="AlphaFoldDB" id="A0A0M2KF17"/>
<evidence type="ECO:0000256" key="6">
    <source>
        <dbReference type="ARBA" id="ARBA00023295"/>
    </source>
</evidence>
<name>A0A0M2KF17_9GAMM</name>
<dbReference type="PANTHER" id="PTHR38107">
    <property type="match status" value="1"/>
</dbReference>
<evidence type="ECO:0000256" key="4">
    <source>
        <dbReference type="ARBA" id="ARBA00022801"/>
    </source>
</evidence>
<comment type="similarity">
    <text evidence="7">Belongs to the glycosyl hydrolase 24 family.</text>
</comment>
<dbReference type="EMBL" id="JXNU01000003">
    <property type="protein sequence ID" value="KKF37053.1"/>
    <property type="molecule type" value="Genomic_DNA"/>
</dbReference>
<protein>
    <recommendedName>
        <fullName evidence="7">Lysozyme</fullName>
        <ecNumber evidence="7">3.2.1.17</ecNumber>
    </recommendedName>
</protein>
<gene>
    <name evidence="8" type="ORF">AV903_12195</name>
    <name evidence="11" type="ORF">SY86_01465</name>
    <name evidence="10" type="ORF">SY86_19065</name>
    <name evidence="9" type="ORF">SY86_25635</name>
</gene>
<dbReference type="GO" id="GO:0016998">
    <property type="term" value="P:cell wall macromolecule catabolic process"/>
    <property type="evidence" value="ECO:0007669"/>
    <property type="project" value="InterPro"/>
</dbReference>
<evidence type="ECO:0000256" key="5">
    <source>
        <dbReference type="ARBA" id="ARBA00023200"/>
    </source>
</evidence>
<organism evidence="11 12">
    <name type="scientific">Erwinia tracheiphila</name>
    <dbReference type="NCBI Taxonomy" id="65700"/>
    <lineage>
        <taxon>Bacteria</taxon>
        <taxon>Pseudomonadati</taxon>
        <taxon>Pseudomonadota</taxon>
        <taxon>Gammaproteobacteria</taxon>
        <taxon>Enterobacterales</taxon>
        <taxon>Erwiniaceae</taxon>
        <taxon>Erwinia</taxon>
    </lineage>
</organism>
<keyword evidence="6 7" id="KW-0326">Glycosidase</keyword>
<evidence type="ECO:0000313" key="13">
    <source>
        <dbReference type="Proteomes" id="UP000264980"/>
    </source>
</evidence>
<keyword evidence="2 7" id="KW-0929">Antimicrobial</keyword>
<dbReference type="InterPro" id="IPR023346">
    <property type="entry name" value="Lysozyme-like_dom_sf"/>
</dbReference>
<dbReference type="InterPro" id="IPR002196">
    <property type="entry name" value="Glyco_hydro_24"/>
</dbReference>
<dbReference type="GO" id="GO:0009253">
    <property type="term" value="P:peptidoglycan catabolic process"/>
    <property type="evidence" value="ECO:0007669"/>
    <property type="project" value="InterPro"/>
</dbReference>
<dbReference type="PATRIC" id="fig|65700.7.peg.355"/>
<dbReference type="GO" id="GO:0031640">
    <property type="term" value="P:killing of cells of another organism"/>
    <property type="evidence" value="ECO:0007669"/>
    <property type="project" value="UniProtKB-KW"/>
</dbReference>
<keyword evidence="12" id="KW-1185">Reference proteome</keyword>
<dbReference type="STRING" id="65700.SY86_01465"/>
<dbReference type="Gene3D" id="1.10.530.40">
    <property type="match status" value="1"/>
</dbReference>
<keyword evidence="4 7" id="KW-0378">Hydrolase</keyword>
<keyword evidence="3 7" id="KW-0081">Bacteriolytic enzyme</keyword>
<dbReference type="Proteomes" id="UP000264980">
    <property type="component" value="Chromosome"/>
</dbReference>
<dbReference type="InterPro" id="IPR033907">
    <property type="entry name" value="Endolysin_autolysin"/>
</dbReference>
<dbReference type="CDD" id="cd00737">
    <property type="entry name" value="lyz_endolysin_autolysin"/>
    <property type="match status" value="1"/>
</dbReference>
<sequence>MNISQTGLDLIKQSEGLETTAYLCPAGVWTIGYGHTHGVKRGDAVTGRQAEEYLREDLQVAELTVNTNAKAVLTQGQFDALVAFVFNVGAGNFVRSTLLRKLNAGDYAGAAAEFGRWIYAGKTELPGLIRRRAAERELFLS</sequence>
<dbReference type="InterPro" id="IPR034690">
    <property type="entry name" value="Endolysin_T4_type"/>
</dbReference>
<evidence type="ECO:0000256" key="1">
    <source>
        <dbReference type="ARBA" id="ARBA00000632"/>
    </source>
</evidence>
<dbReference type="InterPro" id="IPR051018">
    <property type="entry name" value="Bacteriophage_GH24"/>
</dbReference>
<evidence type="ECO:0000256" key="7">
    <source>
        <dbReference type="RuleBase" id="RU003788"/>
    </source>
</evidence>
<dbReference type="PANTHER" id="PTHR38107:SF3">
    <property type="entry name" value="LYSOZYME RRRD-RELATED"/>
    <property type="match status" value="1"/>
</dbReference>
<reference evidence="11 12" key="1">
    <citation type="submission" date="2015-01" db="EMBL/GenBank/DDBJ databases">
        <title>Erwinia tracheiphila.</title>
        <authorList>
            <person name="Shapiro L.R."/>
        </authorList>
    </citation>
    <scope>NUCLEOTIDE SEQUENCE [LARGE SCALE GENOMIC DNA]</scope>
    <source>
        <strain evidence="11 12">BuffGH</strain>
    </source>
</reference>
<evidence type="ECO:0000256" key="2">
    <source>
        <dbReference type="ARBA" id="ARBA00022529"/>
    </source>
</evidence>
<dbReference type="SUPFAM" id="SSF53955">
    <property type="entry name" value="Lysozyme-like"/>
    <property type="match status" value="1"/>
</dbReference>